<dbReference type="Proteomes" id="UP001497623">
    <property type="component" value="Unassembled WGS sequence"/>
</dbReference>
<sequence>MFHSMVQSEGFQFYKTVYGILTLYMNPQLCRMESSDLLRFRLYKVFHGPVQDAIIYLFNQTYTQHTDVYTHICNQEMLNYFTLTEMASLERDRNIRNHNLLTQYKIVRTCCSPALVSPNSSEWTNPSKNSTSVESMLCWLVKTYEEIASTQFTLTDEIFTYRVSIISKVLENIVQYGGKFDKSGRWREDLLRIMTQLQGILQGKPTTGTLQEIQADVIAELNMSYQQCRPSDIDPTLLCIEKQLNITKKSEDSSSETLQLVLVEDLLNSAWHVEGQNQSQQCHICHIIGEPSSGRTNLATLLARSWKIKNDRVKGIRKYQAVIFVSGIAIMANKNQCLYSTVFPLSCQTHGVEMVKKWVVKDQILMIIDDAEDLDIQQLEEIISLTKASPAMDLFLMTDTSINDVPDLLRDIIHTTLQIRGYRPESIIAAAEYFMYHRKQDDNSCNKLKTFLEQNMCRLFQLLKLPVMLELVFETWLENPDLFKDITTCTELFWSFSWWKTQRAIMNGTNDPNSKIFELLFAIGEVSLKCLNENIRLFGQYITSLECKMENLFLPSITHRIMLSIFKERYHHGLDPNYRQLSTICLQHQEWLASWYMVRQVARGKPLFKLAPRISNKKQLVIFMAGHMLFMKKESREFIEPEQSKVMKAIVLHDSCSSENLVFAMSVTAELRGNEELVTMLVGEMQFPDEFKLNISEIQQVPLEALLRQVAPTRIVLNVDYFKPYSELSKALSYIARVGLYLWLDSPKMFQFGSKDTLDRVLKPFIKSKTVLVNIDMICGNVSTRLIRELISITAFRNLVYLQLVVKTENDLSTVLLVPKYMKKMVWLEVKIDFDVLKNELTSMTKCDVPLLDVYIQNVTDDQITHLADLLSWMHNSYSGIHLEKTSLSPEGVFYLLQELKKRQVCLNAGLEARWKFRRWYYPQLSDTDANLVLSDEVSIGYLGFDDRSFYSNHCIESYKFVIALDAWNLTSYLEETESIVHFTYDTKNLTFVKKVDGSVSYDIKK</sequence>
<dbReference type="SUPFAM" id="SSF52540">
    <property type="entry name" value="P-loop containing nucleoside triphosphate hydrolases"/>
    <property type="match status" value="1"/>
</dbReference>
<name>A0AAV2R7K6_MEGNR</name>
<dbReference type="AlphaFoldDB" id="A0AAV2R7K6"/>
<gene>
    <name evidence="1" type="ORF">MNOR_LOCUS20044</name>
</gene>
<proteinExistence type="predicted"/>
<reference evidence="1 2" key="1">
    <citation type="submission" date="2024-05" db="EMBL/GenBank/DDBJ databases">
        <authorList>
            <person name="Wallberg A."/>
        </authorList>
    </citation>
    <scope>NUCLEOTIDE SEQUENCE [LARGE SCALE GENOMIC DNA]</scope>
</reference>
<comment type="caution">
    <text evidence="1">The sequence shown here is derived from an EMBL/GenBank/DDBJ whole genome shotgun (WGS) entry which is preliminary data.</text>
</comment>
<evidence type="ECO:0000313" key="2">
    <source>
        <dbReference type="Proteomes" id="UP001497623"/>
    </source>
</evidence>
<keyword evidence="2" id="KW-1185">Reference proteome</keyword>
<accession>A0AAV2R7K6</accession>
<dbReference type="InterPro" id="IPR027417">
    <property type="entry name" value="P-loop_NTPase"/>
</dbReference>
<protein>
    <recommendedName>
        <fullName evidence="3">NACHT domain-containing protein</fullName>
    </recommendedName>
</protein>
<evidence type="ECO:0008006" key="3">
    <source>
        <dbReference type="Google" id="ProtNLM"/>
    </source>
</evidence>
<dbReference type="EMBL" id="CAXKWB010015247">
    <property type="protein sequence ID" value="CAL4113106.1"/>
    <property type="molecule type" value="Genomic_DNA"/>
</dbReference>
<organism evidence="1 2">
    <name type="scientific">Meganyctiphanes norvegica</name>
    <name type="common">Northern krill</name>
    <name type="synonym">Thysanopoda norvegica</name>
    <dbReference type="NCBI Taxonomy" id="48144"/>
    <lineage>
        <taxon>Eukaryota</taxon>
        <taxon>Metazoa</taxon>
        <taxon>Ecdysozoa</taxon>
        <taxon>Arthropoda</taxon>
        <taxon>Crustacea</taxon>
        <taxon>Multicrustacea</taxon>
        <taxon>Malacostraca</taxon>
        <taxon>Eumalacostraca</taxon>
        <taxon>Eucarida</taxon>
        <taxon>Euphausiacea</taxon>
        <taxon>Euphausiidae</taxon>
        <taxon>Meganyctiphanes</taxon>
    </lineage>
</organism>
<evidence type="ECO:0000313" key="1">
    <source>
        <dbReference type="EMBL" id="CAL4113106.1"/>
    </source>
</evidence>